<dbReference type="Gene3D" id="3.40.50.1820">
    <property type="entry name" value="alpha/beta hydrolase"/>
    <property type="match status" value="1"/>
</dbReference>
<evidence type="ECO:0000313" key="2">
    <source>
        <dbReference type="EMBL" id="AQQ69047.1"/>
    </source>
</evidence>
<reference evidence="2" key="1">
    <citation type="submission" date="2017-02" db="EMBL/GenBank/DDBJ databases">
        <title>Genome of Microbulbifer agarilyticus GP101.</title>
        <authorList>
            <person name="Jung J."/>
            <person name="Bae S.S."/>
            <person name="Baek K."/>
        </authorList>
    </citation>
    <scope>NUCLEOTIDE SEQUENCE [LARGE SCALE GENOMIC DNA]</scope>
    <source>
        <strain evidence="2">GP101</strain>
    </source>
</reference>
<dbReference type="AlphaFoldDB" id="A0A1Q2M9T8"/>
<dbReference type="Pfam" id="PF01764">
    <property type="entry name" value="Lipase_3"/>
    <property type="match status" value="1"/>
</dbReference>
<organism evidence="2 3">
    <name type="scientific">Microbulbifer agarilyticus</name>
    <dbReference type="NCBI Taxonomy" id="260552"/>
    <lineage>
        <taxon>Bacteria</taxon>
        <taxon>Pseudomonadati</taxon>
        <taxon>Pseudomonadota</taxon>
        <taxon>Gammaproteobacteria</taxon>
        <taxon>Cellvibrionales</taxon>
        <taxon>Microbulbiferaceae</taxon>
        <taxon>Microbulbifer</taxon>
    </lineage>
</organism>
<sequence>MAQLTPELSANIANDIYLITNQNTRKLFFDLYSDQFTFKEDANLQGKTGAFILLKKEQSLGLAATGIKQRKGEALIALKGTSNGYDGLTDLNAGLKQFNTGGFVHQGFYYAFQSFLPELDQFLANLPPNIHTIHCVGHSLGGALATLAADYLKAKSGCAVNLYTFGSPRVGLSLFSESALRRLGEKNIFRVYHRTDPVPMVPTWPFIHVPNGGLGDLLLNSSVALNPIEYHKMENYIGSLSGSEVKHNWELVRKKRPPAPITRSIESWLKSDGPLSLTLNTAWVAAEAVMWVLKKVVELTGIALVVGGGTTFTLLDQMAIFLKKAYDFGKKVSYWVTRLLVRLGKLIGITVSKTVNITAALIRGIFIRMHNAVSELVLRAGRNVKH</sequence>
<dbReference type="PANTHER" id="PTHR45856">
    <property type="entry name" value="ALPHA/BETA-HYDROLASES SUPERFAMILY PROTEIN"/>
    <property type="match status" value="1"/>
</dbReference>
<evidence type="ECO:0000313" key="3">
    <source>
        <dbReference type="Proteomes" id="UP000188219"/>
    </source>
</evidence>
<dbReference type="InterPro" id="IPR051218">
    <property type="entry name" value="Sec_MonoDiacylglyc_Lipase"/>
</dbReference>
<dbReference type="Proteomes" id="UP000188219">
    <property type="component" value="Chromosome"/>
</dbReference>
<dbReference type="OrthoDB" id="5522031at2"/>
<dbReference type="CDD" id="cd00519">
    <property type="entry name" value="Lipase_3"/>
    <property type="match status" value="1"/>
</dbReference>
<keyword evidence="3" id="KW-1185">Reference proteome</keyword>
<name>A0A1Q2M9T8_9GAMM</name>
<gene>
    <name evidence="2" type="ORF">Mag101_16480</name>
</gene>
<dbReference type="InterPro" id="IPR002921">
    <property type="entry name" value="Fungal_lipase-type"/>
</dbReference>
<feature type="domain" description="Fungal lipase-type" evidence="1">
    <location>
        <begin position="76"/>
        <end position="204"/>
    </location>
</feature>
<protein>
    <recommendedName>
        <fullName evidence="1">Fungal lipase-type domain-containing protein</fullName>
    </recommendedName>
</protein>
<dbReference type="EMBL" id="CP019650">
    <property type="protein sequence ID" value="AQQ69047.1"/>
    <property type="molecule type" value="Genomic_DNA"/>
</dbReference>
<dbReference type="GO" id="GO:0006629">
    <property type="term" value="P:lipid metabolic process"/>
    <property type="evidence" value="ECO:0007669"/>
    <property type="project" value="InterPro"/>
</dbReference>
<dbReference type="PANTHER" id="PTHR45856:SF24">
    <property type="entry name" value="FUNGAL LIPASE-LIKE DOMAIN-CONTAINING PROTEIN"/>
    <property type="match status" value="1"/>
</dbReference>
<dbReference type="STRING" id="260552.Mag101_16480"/>
<proteinExistence type="predicted"/>
<dbReference type="KEGG" id="maga:Mag101_16480"/>
<evidence type="ECO:0000259" key="1">
    <source>
        <dbReference type="Pfam" id="PF01764"/>
    </source>
</evidence>
<dbReference type="SUPFAM" id="SSF53474">
    <property type="entry name" value="alpha/beta-Hydrolases"/>
    <property type="match status" value="1"/>
</dbReference>
<dbReference type="InterPro" id="IPR029058">
    <property type="entry name" value="AB_hydrolase_fold"/>
</dbReference>
<accession>A0A1Q2M9T8</accession>
<dbReference type="RefSeq" id="WP_077407494.1">
    <property type="nucleotide sequence ID" value="NZ_CP019650.1"/>
</dbReference>